<comment type="caution">
    <text evidence="3">The sequence shown here is derived from an EMBL/GenBank/DDBJ whole genome shotgun (WGS) entry which is preliminary data.</text>
</comment>
<dbReference type="EMBL" id="NFZT01000001">
    <property type="protein sequence ID" value="OWV33586.1"/>
    <property type="molecule type" value="Genomic_DNA"/>
</dbReference>
<protein>
    <submittedName>
        <fullName evidence="3">Amidohydrolase</fullName>
    </submittedName>
</protein>
<keyword evidence="4" id="KW-1185">Reference proteome</keyword>
<dbReference type="SUPFAM" id="SSF51556">
    <property type="entry name" value="Metallo-dependent hydrolases"/>
    <property type="match status" value="1"/>
</dbReference>
<dbReference type="GO" id="GO:0016810">
    <property type="term" value="F:hydrolase activity, acting on carbon-nitrogen (but not peptide) bonds"/>
    <property type="evidence" value="ECO:0007669"/>
    <property type="project" value="InterPro"/>
</dbReference>
<dbReference type="PROSITE" id="PS50972">
    <property type="entry name" value="PTERIN_BINDING"/>
    <property type="match status" value="1"/>
</dbReference>
<feature type="chain" id="PRO_5012668391" evidence="1">
    <location>
        <begin position="31"/>
        <end position="425"/>
    </location>
</feature>
<dbReference type="GO" id="GO:0042558">
    <property type="term" value="P:pteridine-containing compound metabolic process"/>
    <property type="evidence" value="ECO:0007669"/>
    <property type="project" value="InterPro"/>
</dbReference>
<sequence length="425" mass="44620">MNLRSVLAGAWTRIALASCAALLSAVPGQAQMTALVGGTVVDVTDGRSIPNAVVLVDGERITAVGSRSDVAVPAGAETVDMTGKWLTPGLMNMHVHLDLNLPGESHVYNETPDARALRMLDNAQKSLAVGVTTLRLTGATGGADFAVKQAIDSGVFPGPRIHTAGESIVPTGGHGRTEANGPYEFAKAVREQIKAGATWIKLGISGGISDVRGAIGASPFTDEELQTAIEVAHRNGVKVTGHTGSPVASKVAIEAGIDAFEHGYFFTPEVLDLMVENGTWYVPTIVVSQEGALEFYRKIGSPDWYLARQASVGKVHWQTLQNAIAAGVNIALGSDQYPFEPNSGTNATVAEAELYRDAGMSDLEALQAATIEPARMLEVDDEVGLIAPGFYADIVAMDADPLADIGALRSIDFVMKGGEVFRSEP</sequence>
<dbReference type="InterPro" id="IPR011059">
    <property type="entry name" value="Metal-dep_hydrolase_composite"/>
</dbReference>
<evidence type="ECO:0000256" key="1">
    <source>
        <dbReference type="SAM" id="SignalP"/>
    </source>
</evidence>
<keyword evidence="3" id="KW-0378">Hydrolase</keyword>
<name>A0A219B645_9SPHN</name>
<keyword evidence="1" id="KW-0732">Signal</keyword>
<dbReference type="PANTHER" id="PTHR43135:SF3">
    <property type="entry name" value="ALPHA-D-RIBOSE 1-METHYLPHOSPHONATE 5-TRIPHOSPHATE DIPHOSPHATASE"/>
    <property type="match status" value="1"/>
</dbReference>
<evidence type="ECO:0000259" key="2">
    <source>
        <dbReference type="PROSITE" id="PS50972"/>
    </source>
</evidence>
<reference evidence="4" key="1">
    <citation type="submission" date="2017-05" db="EMBL/GenBank/DDBJ databases">
        <authorList>
            <person name="Lin X."/>
        </authorList>
    </citation>
    <scope>NUCLEOTIDE SEQUENCE [LARGE SCALE GENOMIC DNA]</scope>
    <source>
        <strain evidence="4">JLT2012</strain>
    </source>
</reference>
<organism evidence="3 4">
    <name type="scientific">Pacificimonas flava</name>
    <dbReference type="NCBI Taxonomy" id="1234595"/>
    <lineage>
        <taxon>Bacteria</taxon>
        <taxon>Pseudomonadati</taxon>
        <taxon>Pseudomonadota</taxon>
        <taxon>Alphaproteobacteria</taxon>
        <taxon>Sphingomonadales</taxon>
        <taxon>Sphingosinicellaceae</taxon>
        <taxon>Pacificimonas</taxon>
    </lineage>
</organism>
<proteinExistence type="predicted"/>
<dbReference type="AlphaFoldDB" id="A0A219B645"/>
<dbReference type="PANTHER" id="PTHR43135">
    <property type="entry name" value="ALPHA-D-RIBOSE 1-METHYLPHOSPHONATE 5-TRIPHOSPHATE DIPHOSPHATASE"/>
    <property type="match status" value="1"/>
</dbReference>
<dbReference type="Proteomes" id="UP000198462">
    <property type="component" value="Unassembled WGS sequence"/>
</dbReference>
<accession>A0A219B645</accession>
<dbReference type="CDD" id="cd01299">
    <property type="entry name" value="Met_dep_hydrolase_A"/>
    <property type="match status" value="1"/>
</dbReference>
<dbReference type="InterPro" id="IPR006680">
    <property type="entry name" value="Amidohydro-rel"/>
</dbReference>
<dbReference type="InterPro" id="IPR057744">
    <property type="entry name" value="OTAase-like"/>
</dbReference>
<dbReference type="InterPro" id="IPR032466">
    <property type="entry name" value="Metal_Hydrolase"/>
</dbReference>
<dbReference type="Gene3D" id="3.20.20.140">
    <property type="entry name" value="Metal-dependent hydrolases"/>
    <property type="match status" value="1"/>
</dbReference>
<evidence type="ECO:0000313" key="3">
    <source>
        <dbReference type="EMBL" id="OWV33586.1"/>
    </source>
</evidence>
<dbReference type="InterPro" id="IPR051781">
    <property type="entry name" value="Metallo-dep_Hydrolase"/>
</dbReference>
<gene>
    <name evidence="3" type="ORF">B5C34_09010</name>
</gene>
<feature type="signal peptide" evidence="1">
    <location>
        <begin position="1"/>
        <end position="30"/>
    </location>
</feature>
<dbReference type="OrthoDB" id="8098664at2"/>
<evidence type="ECO:0000313" key="4">
    <source>
        <dbReference type="Proteomes" id="UP000198462"/>
    </source>
</evidence>
<dbReference type="Pfam" id="PF01979">
    <property type="entry name" value="Amidohydro_1"/>
    <property type="match status" value="1"/>
</dbReference>
<dbReference type="SUPFAM" id="SSF51338">
    <property type="entry name" value="Composite domain of metallo-dependent hydrolases"/>
    <property type="match status" value="1"/>
</dbReference>
<feature type="domain" description="Pterin-binding" evidence="2">
    <location>
        <begin position="154"/>
        <end position="425"/>
    </location>
</feature>
<dbReference type="RefSeq" id="WP_088712359.1">
    <property type="nucleotide sequence ID" value="NZ_NFZT01000001.1"/>
</dbReference>
<dbReference type="InterPro" id="IPR000489">
    <property type="entry name" value="Pterin-binding_dom"/>
</dbReference>
<dbReference type="Gene3D" id="2.30.40.10">
    <property type="entry name" value="Urease, subunit C, domain 1"/>
    <property type="match status" value="1"/>
</dbReference>